<dbReference type="WBParaSite" id="L893_g21475.t1">
    <property type="protein sequence ID" value="L893_g21475.t1"/>
    <property type="gene ID" value="L893_g21475"/>
</dbReference>
<dbReference type="Proteomes" id="UP000095287">
    <property type="component" value="Unplaced"/>
</dbReference>
<keyword evidence="2" id="KW-1185">Reference proteome</keyword>
<evidence type="ECO:0000313" key="2">
    <source>
        <dbReference type="Proteomes" id="UP000095287"/>
    </source>
</evidence>
<dbReference type="SUPFAM" id="SSF50729">
    <property type="entry name" value="PH domain-like"/>
    <property type="match status" value="1"/>
</dbReference>
<dbReference type="InterPro" id="IPR011993">
    <property type="entry name" value="PH-like_dom_sf"/>
</dbReference>
<accession>A0A1I7Z053</accession>
<sequence>MQKIKPTISAYYALLYGFWTPNNPVPSDSIDRVADSIRSRLLGCVSAASDGSSSHSSSADRMSADESDGQKASSLASSLDGNVGSRLLDDTENARVFEALGDDSRALSSGLGRLFTVERRIGWDPLLFGVVCSVRELRHQKVAVSVVSPGDFDPINPETPHVMIEIPVGPEVEFISLAENFVVFASEGVGYGIEFVDETEATVFVEAIDLVQKERRLHVESQKEARDEPPAPSCPSVSSWLSSCSSVASTERLTKRPLSLVVPQPRPVRRAAVQFPPPPVKKNRELRCSFHRHDEVRSSQDEIGPATPKPAVRIARFSAQKFVDVPRDRKNKGRKEFFAS</sequence>
<name>A0A1I7Z053_9BILA</name>
<organism evidence="2 3">
    <name type="scientific">Steinernema glaseri</name>
    <dbReference type="NCBI Taxonomy" id="37863"/>
    <lineage>
        <taxon>Eukaryota</taxon>
        <taxon>Metazoa</taxon>
        <taxon>Ecdysozoa</taxon>
        <taxon>Nematoda</taxon>
        <taxon>Chromadorea</taxon>
        <taxon>Rhabditida</taxon>
        <taxon>Tylenchina</taxon>
        <taxon>Panagrolaimomorpha</taxon>
        <taxon>Strongyloidoidea</taxon>
        <taxon>Steinernematidae</taxon>
        <taxon>Steinernema</taxon>
    </lineage>
</organism>
<feature type="region of interest" description="Disordered" evidence="1">
    <location>
        <begin position="220"/>
        <end position="239"/>
    </location>
</feature>
<proteinExistence type="predicted"/>
<dbReference type="AlphaFoldDB" id="A0A1I7Z053"/>
<dbReference type="Gene3D" id="2.30.29.30">
    <property type="entry name" value="Pleckstrin-homology domain (PH domain)/Phosphotyrosine-binding domain (PTB)"/>
    <property type="match status" value="1"/>
</dbReference>
<feature type="compositionally biased region" description="Basic and acidic residues" evidence="1">
    <location>
        <begin position="220"/>
        <end position="229"/>
    </location>
</feature>
<feature type="region of interest" description="Disordered" evidence="1">
    <location>
        <begin position="47"/>
        <end position="78"/>
    </location>
</feature>
<reference evidence="3" key="1">
    <citation type="submission" date="2016-11" db="UniProtKB">
        <authorList>
            <consortium name="WormBaseParasite"/>
        </authorList>
    </citation>
    <scope>IDENTIFICATION</scope>
</reference>
<feature type="compositionally biased region" description="Low complexity" evidence="1">
    <location>
        <begin position="47"/>
        <end position="61"/>
    </location>
</feature>
<protein>
    <submittedName>
        <fullName evidence="3">WH1 domain-containing protein</fullName>
    </submittedName>
</protein>
<evidence type="ECO:0000256" key="1">
    <source>
        <dbReference type="SAM" id="MobiDB-lite"/>
    </source>
</evidence>
<evidence type="ECO:0000313" key="3">
    <source>
        <dbReference type="WBParaSite" id="L893_g21475.t1"/>
    </source>
</evidence>